<dbReference type="KEGG" id="qsa:O6P43_005401"/>
<protein>
    <submittedName>
        <fullName evidence="2">TMV resistance protein N-like</fullName>
    </submittedName>
</protein>
<keyword evidence="1" id="KW-0472">Membrane</keyword>
<comment type="caution">
    <text evidence="2">The sequence shown here is derived from an EMBL/GenBank/DDBJ whole genome shotgun (WGS) entry which is preliminary data.</text>
</comment>
<proteinExistence type="predicted"/>
<name>A0AAD7Q627_QUISA</name>
<evidence type="ECO:0000313" key="3">
    <source>
        <dbReference type="Proteomes" id="UP001163823"/>
    </source>
</evidence>
<dbReference type="EMBL" id="JARAOO010000003">
    <property type="protein sequence ID" value="KAJ7975479.1"/>
    <property type="molecule type" value="Genomic_DNA"/>
</dbReference>
<dbReference type="AlphaFoldDB" id="A0AAD7Q627"/>
<feature type="transmembrane region" description="Helical" evidence="1">
    <location>
        <begin position="233"/>
        <end position="254"/>
    </location>
</feature>
<organism evidence="2 3">
    <name type="scientific">Quillaja saponaria</name>
    <name type="common">Soap bark tree</name>
    <dbReference type="NCBI Taxonomy" id="32244"/>
    <lineage>
        <taxon>Eukaryota</taxon>
        <taxon>Viridiplantae</taxon>
        <taxon>Streptophyta</taxon>
        <taxon>Embryophyta</taxon>
        <taxon>Tracheophyta</taxon>
        <taxon>Spermatophyta</taxon>
        <taxon>Magnoliopsida</taxon>
        <taxon>eudicotyledons</taxon>
        <taxon>Gunneridae</taxon>
        <taxon>Pentapetalae</taxon>
        <taxon>rosids</taxon>
        <taxon>fabids</taxon>
        <taxon>Fabales</taxon>
        <taxon>Quillajaceae</taxon>
        <taxon>Quillaja</taxon>
    </lineage>
</organism>
<evidence type="ECO:0000313" key="2">
    <source>
        <dbReference type="EMBL" id="KAJ7975479.1"/>
    </source>
</evidence>
<sequence>MKGLVYLENLYLKDCKMLRDISPDVPPNIKVLDVSNCTALSPQSLSILLLQEYKEVRGLDVIVPGKCIPAWFCHHRKGKTMSFWIRKDFPEIFVAFVFLGQDEHHVNATRMPSTLELCLSIDDDMVFQTVSSIICFVTSEYHVWLSDLRNHFPKKWLDCKEYLHDGWNHVEVSFRELDFTAEWCGVRVCTTEFKLEDSILFTNPDDSDQNSGLNCDNIRPTKEIKKLNRNLHVSVWLGFFIALGFGFLMHIVLLKMMEYQWQ</sequence>
<gene>
    <name evidence="2" type="ORF">O6P43_005401</name>
</gene>
<dbReference type="Proteomes" id="UP001163823">
    <property type="component" value="Chromosome 3"/>
</dbReference>
<reference evidence="2" key="1">
    <citation type="journal article" date="2023" name="Science">
        <title>Elucidation of the pathway for biosynthesis of saponin adjuvants from the soapbark tree.</title>
        <authorList>
            <person name="Reed J."/>
            <person name="Orme A."/>
            <person name="El-Demerdash A."/>
            <person name="Owen C."/>
            <person name="Martin L.B.B."/>
            <person name="Misra R.C."/>
            <person name="Kikuchi S."/>
            <person name="Rejzek M."/>
            <person name="Martin A.C."/>
            <person name="Harkess A."/>
            <person name="Leebens-Mack J."/>
            <person name="Louveau T."/>
            <person name="Stephenson M.J."/>
            <person name="Osbourn A."/>
        </authorList>
    </citation>
    <scope>NUCLEOTIDE SEQUENCE</scope>
    <source>
        <strain evidence="2">S10</strain>
    </source>
</reference>
<keyword evidence="1" id="KW-0812">Transmembrane</keyword>
<accession>A0AAD7Q627</accession>
<evidence type="ECO:0000256" key="1">
    <source>
        <dbReference type="SAM" id="Phobius"/>
    </source>
</evidence>
<keyword evidence="3" id="KW-1185">Reference proteome</keyword>
<keyword evidence="1" id="KW-1133">Transmembrane helix</keyword>